<reference evidence="7 8" key="1">
    <citation type="journal article" date="2020" name="Nat. Commun.">
        <title>Donkey genomes provide new insights into domestication and selection for coat color.</title>
        <authorList>
            <person name="Wang"/>
            <person name="C."/>
            <person name="Li"/>
            <person name="H."/>
            <person name="Guo"/>
            <person name="Y."/>
            <person name="Huang"/>
            <person name="J."/>
            <person name="Sun"/>
            <person name="Y."/>
            <person name="Min"/>
            <person name="J."/>
            <person name="Wang"/>
            <person name="J."/>
            <person name="Fang"/>
            <person name="X."/>
            <person name="Zhao"/>
            <person name="Z."/>
            <person name="Wang"/>
            <person name="S."/>
            <person name="Zhang"/>
            <person name="Y."/>
            <person name="Liu"/>
            <person name="Q."/>
            <person name="Jiang"/>
            <person name="Q."/>
            <person name="Wang"/>
            <person name="X."/>
            <person name="Guo"/>
            <person name="Y."/>
            <person name="Yang"/>
            <person name="C."/>
            <person name="Wang"/>
            <person name="Y."/>
            <person name="Tian"/>
            <person name="F."/>
            <person name="Zhuang"/>
            <person name="G."/>
            <person name="Fan"/>
            <person name="Y."/>
            <person name="Gao"/>
            <person name="Q."/>
            <person name="Li"/>
            <person name="Y."/>
            <person name="Ju"/>
            <person name="Z."/>
            <person name="Li"/>
            <person name="J."/>
            <person name="Li"/>
            <person name="R."/>
            <person name="Hou"/>
            <person name="M."/>
            <person name="Yang"/>
            <person name="G."/>
            <person name="Liu"/>
            <person name="G."/>
            <person name="Liu"/>
            <person name="W."/>
            <person name="Guo"/>
            <person name="J."/>
            <person name="Pan"/>
            <person name="S."/>
            <person name="Fan"/>
            <person name="G."/>
            <person name="Zhang"/>
            <person name="W."/>
            <person name="Zhang"/>
            <person name="R."/>
            <person name="Yu"/>
            <person name="J."/>
            <person name="Zhang"/>
            <person name="X."/>
            <person name="Yin"/>
            <person name="Q."/>
            <person name="Ji"/>
            <person name="C."/>
            <person name="Jin"/>
            <person name="Y."/>
            <person name="Yue"/>
            <person name="G."/>
            <person name="Liu"/>
            <person name="M."/>
            <person name="Xu"/>
            <person name="J."/>
            <person name="Liu"/>
            <person name="S."/>
            <person name="Jordana"/>
            <person name="J."/>
            <person name="Noce"/>
            <person name="A."/>
            <person name="Amills"/>
            <person name="M."/>
            <person name="Wu"/>
            <person name="D.D."/>
            <person name="Li"/>
            <person name="S."/>
            <person name="Zhou"/>
            <person name="X. and Zhong"/>
            <person name="J."/>
        </authorList>
    </citation>
    <scope>NUCLEOTIDE SEQUENCE [LARGE SCALE GENOMIC DNA]</scope>
</reference>
<dbReference type="GO" id="GO:0070059">
    <property type="term" value="P:intrinsic apoptotic signaling pathway in response to endoplasmic reticulum stress"/>
    <property type="evidence" value="ECO:0007669"/>
    <property type="project" value="Ensembl"/>
</dbReference>
<accession>A0A8C4LPL0</accession>
<name>A0A8C4LPL0_EQUAS</name>
<dbReference type="RefSeq" id="XP_014695854.1">
    <property type="nucleotide sequence ID" value="XM_014840368.3"/>
</dbReference>
<dbReference type="GO" id="GO:0043065">
    <property type="term" value="P:positive regulation of apoptotic process"/>
    <property type="evidence" value="ECO:0007669"/>
    <property type="project" value="Ensembl"/>
</dbReference>
<dbReference type="InterPro" id="IPR057926">
    <property type="entry name" value="QRICH1_dom"/>
</dbReference>
<dbReference type="KEGG" id="eai:106830673"/>
<dbReference type="SUPFAM" id="SSF81995">
    <property type="entry name" value="beta-sandwich domain of Sec23/24"/>
    <property type="match status" value="1"/>
</dbReference>
<protein>
    <submittedName>
        <fullName evidence="7">Glutamine rich 1</fullName>
    </submittedName>
</protein>
<evidence type="ECO:0000259" key="5">
    <source>
        <dbReference type="Pfam" id="PF12012"/>
    </source>
</evidence>
<dbReference type="Pfam" id="PF25561">
    <property type="entry name" value="QRICH1"/>
    <property type="match status" value="1"/>
</dbReference>
<dbReference type="GO" id="GO:0045893">
    <property type="term" value="P:positive regulation of DNA-templated transcription"/>
    <property type="evidence" value="ECO:0007669"/>
    <property type="project" value="Ensembl"/>
</dbReference>
<organism evidence="7 8">
    <name type="scientific">Equus asinus</name>
    <name type="common">Donkey</name>
    <name type="synonym">Equus africanus asinus</name>
    <dbReference type="NCBI Taxonomy" id="9793"/>
    <lineage>
        <taxon>Eukaryota</taxon>
        <taxon>Metazoa</taxon>
        <taxon>Chordata</taxon>
        <taxon>Craniata</taxon>
        <taxon>Vertebrata</taxon>
        <taxon>Euteleostomi</taxon>
        <taxon>Mammalia</taxon>
        <taxon>Eutheria</taxon>
        <taxon>Laurasiatheria</taxon>
        <taxon>Perissodactyla</taxon>
        <taxon>Equidae</taxon>
        <taxon>Equus</taxon>
    </lineage>
</organism>
<keyword evidence="8" id="KW-1185">Reference proteome</keyword>
<evidence type="ECO:0000313" key="7">
    <source>
        <dbReference type="Ensembl" id="ENSEASP00005014982.1"/>
    </source>
</evidence>
<evidence type="ECO:0000256" key="3">
    <source>
        <dbReference type="ARBA" id="ARBA00022843"/>
    </source>
</evidence>
<dbReference type="OMA" id="QVQIHEA"/>
<dbReference type="GO" id="GO:0003677">
    <property type="term" value="F:DNA binding"/>
    <property type="evidence" value="ECO:0007669"/>
    <property type="project" value="Ensembl"/>
</dbReference>
<dbReference type="GO" id="GO:0036499">
    <property type="term" value="P:PERK-mediated unfolded protein response"/>
    <property type="evidence" value="ECO:0007669"/>
    <property type="project" value="Ensembl"/>
</dbReference>
<dbReference type="PANTHER" id="PTHR45736:SF8">
    <property type="entry name" value="TRANSCRIPTIONAL REGULATOR QRICH1"/>
    <property type="match status" value="1"/>
</dbReference>
<dbReference type="Pfam" id="PF12012">
    <property type="entry name" value="DUF3504"/>
    <property type="match status" value="1"/>
</dbReference>
<dbReference type="GeneID" id="106830673"/>
<dbReference type="RefSeq" id="XP_014695855.1">
    <property type="nucleotide sequence ID" value="XM_014840369.3"/>
</dbReference>
<dbReference type="InterPro" id="IPR051284">
    <property type="entry name" value="ZnF_MYMT-QRICH1"/>
</dbReference>
<proteinExistence type="predicted"/>
<dbReference type="Proteomes" id="UP000694387">
    <property type="component" value="Chromosome 21"/>
</dbReference>
<feature type="compositionally biased region" description="Low complexity" evidence="4">
    <location>
        <begin position="141"/>
        <end position="156"/>
    </location>
</feature>
<dbReference type="InterPro" id="IPR021893">
    <property type="entry name" value="ZMYM2-like_C"/>
</dbReference>
<dbReference type="RefSeq" id="XP_014695852.1">
    <property type="nucleotide sequence ID" value="XM_014840366.3"/>
</dbReference>
<dbReference type="GO" id="GO:0005634">
    <property type="term" value="C:nucleus"/>
    <property type="evidence" value="ECO:0007669"/>
    <property type="project" value="Ensembl"/>
</dbReference>
<reference evidence="7" key="2">
    <citation type="submission" date="2025-08" db="UniProtKB">
        <authorList>
            <consortium name="Ensembl"/>
        </authorList>
    </citation>
    <scope>IDENTIFICATION</scope>
</reference>
<dbReference type="RefSeq" id="XP_014695853.1">
    <property type="nucleotide sequence ID" value="XM_014840367.3"/>
</dbReference>
<evidence type="ECO:0000256" key="1">
    <source>
        <dbReference type="ARBA" id="ARBA00022499"/>
    </source>
</evidence>
<dbReference type="GeneTree" id="ENSGT00940000155241"/>
<dbReference type="PANTHER" id="PTHR45736">
    <property type="entry name" value="ZINC FINGER MYM-TYPE PROTEIN"/>
    <property type="match status" value="1"/>
</dbReference>
<dbReference type="AlphaFoldDB" id="A0A8C4LPL0"/>
<sequence>MNNSLENTISFEEYIRVKARSVPQHRMKEFLDSLASKGPEALQEFQQTATTTMVYQQGGNCIYTDSTEVAGSLLELACPVTTSVQPQTQQEQQIQVQQPQQVQVQVQVQQSPQQVSAQQLSPQLTVHQPAEQPIQVQVQIQGQAPQPAAPSIQTPALQNPSPSQLQAAQIQVQHVQAAQQIQAAEIPEEHIPHQQIQAQLVAGQSLAGGQQIQIQTVGALSPPPSQQGSPREGERRVGTASVLQPVKKRKVDMPITVSYAISGQPVATVLAIPQGQQQSYVSLRPDLLTVDSAHLYSATGTITSPTGETWTIPVYSAQPRGDPQQQSITHIAIPQEAYNAVHVSGSPTALAAVKLEDDKEKMVGTTSVVKNSHEEVVQTLANSLFPAQFMNGNIHIPVAVQAVAGTYQNTAQTVHIWDPQQQPQQQTPQEQTPPTQQQQQQQQQQLQVTCSAQTVQVAEVEPQSQPQPSPELLLPNSLKPEEGLEVWKNWAQTKNAELEKDAQNRLAPIGRRQLLRFQEDLISSAVAELNYGLCLMTREARNGDGEPYDPDVLYYIFLCIQKYLFENGRVDDIFSDLYYVRFTEWLHEVLKDVQPRVTPLGYVLPSHVTEEMLWECKQLGAHSPSTLLTTLMFFNTKYFLLKTVDQHMKLAFSKVLRQTKKNPSNPKDKSTSIRYLKALGIHQTGQKVTDDMYAEQTENPENPLRCPIKLYDFYLFKCPQSVKGRNDTFYLTPEPVVAPNSPIWYSVQPISREQMGQMLTRILVIREIQEAIAVANASTMH</sequence>
<dbReference type="Ensembl" id="ENSEAST00005016301.2">
    <property type="protein sequence ID" value="ENSEASP00005014982.1"/>
    <property type="gene ID" value="ENSEASG00005010463.2"/>
</dbReference>
<evidence type="ECO:0000259" key="6">
    <source>
        <dbReference type="Pfam" id="PF25561"/>
    </source>
</evidence>
<keyword evidence="1" id="KW-1017">Isopeptide bond</keyword>
<dbReference type="CTD" id="54870"/>
<keyword evidence="3" id="KW-0832">Ubl conjugation</keyword>
<dbReference type="OrthoDB" id="10025028at2759"/>
<feature type="region of interest" description="Disordered" evidence="4">
    <location>
        <begin position="141"/>
        <end position="163"/>
    </location>
</feature>
<evidence type="ECO:0000313" key="8">
    <source>
        <dbReference type="Proteomes" id="UP000694387"/>
    </source>
</evidence>
<dbReference type="CDD" id="cd01671">
    <property type="entry name" value="CARD"/>
    <property type="match status" value="1"/>
</dbReference>
<evidence type="ECO:0000256" key="2">
    <source>
        <dbReference type="ARBA" id="ARBA00022553"/>
    </source>
</evidence>
<feature type="region of interest" description="Disordered" evidence="4">
    <location>
        <begin position="420"/>
        <end position="443"/>
    </location>
</feature>
<evidence type="ECO:0000256" key="4">
    <source>
        <dbReference type="SAM" id="MobiDB-lite"/>
    </source>
</evidence>
<feature type="region of interest" description="Disordered" evidence="4">
    <location>
        <begin position="219"/>
        <end position="242"/>
    </location>
</feature>
<reference evidence="7" key="3">
    <citation type="submission" date="2025-09" db="UniProtKB">
        <authorList>
            <consortium name="Ensembl"/>
        </authorList>
    </citation>
    <scope>IDENTIFICATION</scope>
</reference>
<gene>
    <name evidence="7" type="primary">QRICH1</name>
</gene>
<feature type="domain" description="QRICH1-like" evidence="6">
    <location>
        <begin position="478"/>
        <end position="592"/>
    </location>
</feature>
<feature type="domain" description="ZMYM2-like/QRICH1 C-terminal" evidence="5">
    <location>
        <begin position="605"/>
        <end position="763"/>
    </location>
</feature>
<keyword evidence="2" id="KW-0597">Phosphoprotein</keyword>